<dbReference type="RefSeq" id="WP_350343250.1">
    <property type="nucleotide sequence ID" value="NZ_CP158367.1"/>
</dbReference>
<keyword evidence="2" id="KW-0235">DNA replication</keyword>
<dbReference type="AlphaFoldDB" id="A0AAU7VKB0"/>
<dbReference type="GO" id="GO:0006261">
    <property type="term" value="P:DNA-templated DNA replication"/>
    <property type="evidence" value="ECO:0007669"/>
    <property type="project" value="InterPro"/>
</dbReference>
<dbReference type="CDD" id="cd08642">
    <property type="entry name" value="DNA_pol_A_pol_I_A"/>
    <property type="match status" value="1"/>
</dbReference>
<comment type="catalytic activity">
    <reaction evidence="3">
        <text>DNA(n) + a 2'-deoxyribonucleoside 5'-triphosphate = DNA(n+1) + diphosphate</text>
        <dbReference type="Rhea" id="RHEA:22508"/>
        <dbReference type="Rhea" id="RHEA-COMP:17339"/>
        <dbReference type="Rhea" id="RHEA-COMP:17340"/>
        <dbReference type="ChEBI" id="CHEBI:33019"/>
        <dbReference type="ChEBI" id="CHEBI:61560"/>
        <dbReference type="ChEBI" id="CHEBI:173112"/>
        <dbReference type="EC" id="2.7.7.7"/>
    </reaction>
</comment>
<dbReference type="InterPro" id="IPR043502">
    <property type="entry name" value="DNA/RNA_pol_sf"/>
</dbReference>
<sequence length="653" mass="74042">MKVLSIDLETYSSVDLIKSGVYPYSQSEDFEILLFAYAFDDQEVQVVDLVSGEAIPEEVIAALTDATVIKTAYNAQFERTCLKAYLGMDMPAEQWRCSQAHALTMGLPGHLDAVAKVIGLKEQKMKEGKALIRYFSMPCRATNTNGGRTRNLPVHDREKWELFKSYCKKDVEVEREIRRKLTPFPMIDKEQKLWELDQKINDGGIRLDKVLVEHAIKCDEQYQNKLTKEAKDLTGVDNPNSPAQLKAWLEDIHGLKVDSLAKDAVAALLDETGVEEVRQLLELRQEMSKTSVKKYEAMTRAMRKDERAGGLIQYYGANRTGRFSGRLIQIQNLPRNTMADLNIARELLKAGDYETLEMLFDSVPDTLSQLIRTAFIPSKGHRLIVSDFSAIEARVIAWLANETWVMETFKGHGKIYEMAASRMFGVPLEKIVRGNPEYELRAKGKIATLACGYQGSVGALKAMGADRMGLSESELKRIVDAWRQANPNIVKSWYAIEDAAIKAVKGRTLVTMRHGLKFYYKSGMLFIQLPSGRNLVYVKPRIEMDERFNREKLTYEGMEQTTRAWGRISTYGGRLVENIVQATARDCLAEALLRLDEKGFKIVAHIHDEVVLDVPKGESSLNEINRIMSERIPWAKGLPMNADGFETEYYMKD</sequence>
<dbReference type="GO" id="GO:0003677">
    <property type="term" value="F:DNA binding"/>
    <property type="evidence" value="ECO:0007669"/>
    <property type="project" value="InterPro"/>
</dbReference>
<dbReference type="PANTHER" id="PTHR10133:SF27">
    <property type="entry name" value="DNA POLYMERASE NU"/>
    <property type="match status" value="1"/>
</dbReference>
<dbReference type="InterPro" id="IPR002298">
    <property type="entry name" value="DNA_polymerase_A"/>
</dbReference>
<evidence type="ECO:0000256" key="1">
    <source>
        <dbReference type="ARBA" id="ARBA00012417"/>
    </source>
</evidence>
<proteinExistence type="predicted"/>
<feature type="domain" description="DNA-directed DNA polymerase family A palm" evidence="4">
    <location>
        <begin position="368"/>
        <end position="618"/>
    </location>
</feature>
<dbReference type="SMART" id="SM00482">
    <property type="entry name" value="POLAc"/>
    <property type="match status" value="1"/>
</dbReference>
<accession>A0AAU7VKB0</accession>
<dbReference type="InterPro" id="IPR012337">
    <property type="entry name" value="RNaseH-like_sf"/>
</dbReference>
<gene>
    <name evidence="5" type="ORF">PRVXT_002542</name>
</gene>
<dbReference type="EC" id="2.7.7.7" evidence="1"/>
<protein>
    <recommendedName>
        <fullName evidence="1">DNA-directed DNA polymerase</fullName>
        <ecNumber evidence="1">2.7.7.7</ecNumber>
    </recommendedName>
</protein>
<evidence type="ECO:0000256" key="2">
    <source>
        <dbReference type="ARBA" id="ARBA00022705"/>
    </source>
</evidence>
<dbReference type="SUPFAM" id="SSF56672">
    <property type="entry name" value="DNA/RNA polymerases"/>
    <property type="match status" value="1"/>
</dbReference>
<dbReference type="Pfam" id="PF00476">
    <property type="entry name" value="DNA_pol_A"/>
    <property type="match status" value="1"/>
</dbReference>
<dbReference type="PANTHER" id="PTHR10133">
    <property type="entry name" value="DNA POLYMERASE I"/>
    <property type="match status" value="1"/>
</dbReference>
<organism evidence="5">
    <name type="scientific">Proteinivorax tanatarense</name>
    <dbReference type="NCBI Taxonomy" id="1260629"/>
    <lineage>
        <taxon>Bacteria</taxon>
        <taxon>Bacillati</taxon>
        <taxon>Bacillota</taxon>
        <taxon>Clostridia</taxon>
        <taxon>Eubacteriales</taxon>
        <taxon>Proteinivoracaceae</taxon>
        <taxon>Proteinivorax</taxon>
    </lineage>
</organism>
<dbReference type="GO" id="GO:0006302">
    <property type="term" value="P:double-strand break repair"/>
    <property type="evidence" value="ECO:0007669"/>
    <property type="project" value="TreeGrafter"/>
</dbReference>
<dbReference type="SUPFAM" id="SSF53098">
    <property type="entry name" value="Ribonuclease H-like"/>
    <property type="match status" value="1"/>
</dbReference>
<name>A0AAU7VKB0_9FIRM</name>
<evidence type="ECO:0000256" key="3">
    <source>
        <dbReference type="ARBA" id="ARBA00049244"/>
    </source>
</evidence>
<dbReference type="Gene3D" id="3.30.70.370">
    <property type="match status" value="1"/>
</dbReference>
<dbReference type="Gene3D" id="1.10.150.20">
    <property type="entry name" value="5' to 3' exonuclease, C-terminal subdomain"/>
    <property type="match status" value="1"/>
</dbReference>
<evidence type="ECO:0000259" key="4">
    <source>
        <dbReference type="SMART" id="SM00482"/>
    </source>
</evidence>
<dbReference type="InterPro" id="IPR001098">
    <property type="entry name" value="DNA-dir_DNA_pol_A_palm_dom"/>
</dbReference>
<evidence type="ECO:0000313" key="5">
    <source>
        <dbReference type="EMBL" id="XBX74498.1"/>
    </source>
</evidence>
<reference evidence="5" key="2">
    <citation type="submission" date="2024-06" db="EMBL/GenBank/DDBJ databases">
        <authorList>
            <person name="Petrova K.O."/>
            <person name="Toshchakov S.V."/>
            <person name="Boltjanskaja Y.V."/>
            <person name="Kevbrin V."/>
        </authorList>
    </citation>
    <scope>NUCLEOTIDE SEQUENCE</scope>
    <source>
        <strain evidence="5">Z-910T</strain>
    </source>
</reference>
<dbReference type="EMBL" id="CP158367">
    <property type="protein sequence ID" value="XBX74498.1"/>
    <property type="molecule type" value="Genomic_DNA"/>
</dbReference>
<dbReference type="GO" id="GO:0003887">
    <property type="term" value="F:DNA-directed DNA polymerase activity"/>
    <property type="evidence" value="ECO:0007669"/>
    <property type="project" value="UniProtKB-EC"/>
</dbReference>
<reference evidence="5" key="1">
    <citation type="journal article" date="2013" name="Extremophiles">
        <title>Proteinivorax tanatarense gen. nov., sp. nov., an anaerobic, haloalkaliphilic, proteolytic bacterium isolated from a decaying algal bloom, and proposal of Proteinivoraceae fam. nov.</title>
        <authorList>
            <person name="Kevbrin V."/>
            <person name="Boltyanskaya Y."/>
            <person name="Zhilina T."/>
            <person name="Kolganova T."/>
            <person name="Lavrentjeva E."/>
            <person name="Kuznetsov B."/>
        </authorList>
    </citation>
    <scope>NUCLEOTIDE SEQUENCE</scope>
    <source>
        <strain evidence="5">Z-910T</strain>
    </source>
</reference>